<comment type="caution">
    <text evidence="8">The sequence shown here is derived from an EMBL/GenBank/DDBJ whole genome shotgun (WGS) entry which is preliminary data.</text>
</comment>
<dbReference type="GO" id="GO:0140662">
    <property type="term" value="F:ATP-dependent protein folding chaperone"/>
    <property type="evidence" value="ECO:0007669"/>
    <property type="project" value="InterPro"/>
</dbReference>
<comment type="similarity">
    <text evidence="1">Belongs to the heat shock protein 70 family.</text>
</comment>
<dbReference type="InterPro" id="IPR018181">
    <property type="entry name" value="Heat_shock_70_CS"/>
</dbReference>
<feature type="domain" description="Pyrrolo-quinoline quinone repeat" evidence="7">
    <location>
        <begin position="645"/>
        <end position="777"/>
    </location>
</feature>
<dbReference type="RefSeq" id="WP_310414766.1">
    <property type="nucleotide sequence ID" value="NZ_JAVDYC010000001.1"/>
</dbReference>
<feature type="compositionally biased region" description="Gly residues" evidence="6">
    <location>
        <begin position="519"/>
        <end position="557"/>
    </location>
</feature>
<protein>
    <recommendedName>
        <fullName evidence="7">Pyrrolo-quinoline quinone repeat domain-containing protein</fullName>
    </recommendedName>
</protein>
<dbReference type="PANTHER" id="PTHR19375">
    <property type="entry name" value="HEAT SHOCK PROTEIN 70KDA"/>
    <property type="match status" value="1"/>
</dbReference>
<feature type="compositionally biased region" description="Gly residues" evidence="6">
    <location>
        <begin position="419"/>
        <end position="431"/>
    </location>
</feature>
<name>A0AAE4CVX1_9ACTN</name>
<dbReference type="Gene3D" id="3.30.420.40">
    <property type="match status" value="2"/>
</dbReference>
<evidence type="ECO:0000313" key="8">
    <source>
        <dbReference type="EMBL" id="MDR7323219.1"/>
    </source>
</evidence>
<evidence type="ECO:0000256" key="2">
    <source>
        <dbReference type="ARBA" id="ARBA00022741"/>
    </source>
</evidence>
<dbReference type="Pfam" id="PF00012">
    <property type="entry name" value="HSP70"/>
    <property type="match status" value="1"/>
</dbReference>
<dbReference type="InterPro" id="IPR013126">
    <property type="entry name" value="Hsp_70_fam"/>
</dbReference>
<feature type="compositionally biased region" description="Low complexity" evidence="6">
    <location>
        <begin position="437"/>
        <end position="471"/>
    </location>
</feature>
<dbReference type="GO" id="GO:0005524">
    <property type="term" value="F:ATP binding"/>
    <property type="evidence" value="ECO:0007669"/>
    <property type="project" value="UniProtKB-KW"/>
</dbReference>
<keyword evidence="9" id="KW-1185">Reference proteome</keyword>
<dbReference type="InterPro" id="IPR043129">
    <property type="entry name" value="ATPase_NBD"/>
</dbReference>
<dbReference type="Gene3D" id="3.90.640.10">
    <property type="entry name" value="Actin, Chain A, domain 4"/>
    <property type="match status" value="1"/>
</dbReference>
<evidence type="ECO:0000256" key="1">
    <source>
        <dbReference type="ARBA" id="ARBA00007381"/>
    </source>
</evidence>
<accession>A0AAE4CVX1</accession>
<organism evidence="8 9">
    <name type="scientific">Catenuloplanes niger</name>
    <dbReference type="NCBI Taxonomy" id="587534"/>
    <lineage>
        <taxon>Bacteria</taxon>
        <taxon>Bacillati</taxon>
        <taxon>Actinomycetota</taxon>
        <taxon>Actinomycetes</taxon>
        <taxon>Micromonosporales</taxon>
        <taxon>Micromonosporaceae</taxon>
        <taxon>Catenuloplanes</taxon>
    </lineage>
</organism>
<evidence type="ECO:0000256" key="5">
    <source>
        <dbReference type="ARBA" id="ARBA00023186"/>
    </source>
</evidence>
<proteinExistence type="inferred from homology"/>
<feature type="region of interest" description="Disordered" evidence="6">
    <location>
        <begin position="363"/>
        <end position="573"/>
    </location>
</feature>
<dbReference type="SUPFAM" id="SSF50998">
    <property type="entry name" value="Quinoprotein alcohol dehydrogenase-like"/>
    <property type="match status" value="1"/>
</dbReference>
<feature type="compositionally biased region" description="Pro residues" evidence="6">
    <location>
        <begin position="383"/>
        <end position="399"/>
    </location>
</feature>
<dbReference type="EMBL" id="JAVDYC010000001">
    <property type="protein sequence ID" value="MDR7323219.1"/>
    <property type="molecule type" value="Genomic_DNA"/>
</dbReference>
<keyword evidence="4" id="KW-0346">Stress response</keyword>
<evidence type="ECO:0000256" key="6">
    <source>
        <dbReference type="SAM" id="MobiDB-lite"/>
    </source>
</evidence>
<dbReference type="PROSITE" id="PS00329">
    <property type="entry name" value="HSP70_2"/>
    <property type="match status" value="1"/>
</dbReference>
<sequence>MSGPARLAVDLGTTHTVAVVERVGQPARALLFDGSPILPSGVFLAADGVVHTGRDAARLGASEPERFEPHPKRRVDEGSVLLGTAEVGVADLLRAILVRVAEEARTAGVDPAGAVLTCPADWGGPRRAVLADAARRAGLGDVRLLDEPVAAATYCTQVVGQQVPVGGAVAVFDFGGGTLDVTVVRREPGGWRVAATGGLDDLGGLDVDDALVGHLGHVVAARHPEVWRRLSAPSTPAERRDRQAFWGEVRAAKEMLSRLTSAPVRVPGQEEPLHLTRDEVERVAGPLVARAVDETRRVLERSGVASAQLDTILLVGGSSRIPLVASRLHARFGVVPSVPEQPELPVAYGALANERLGPIASAQVSAVPTSPSGYPSTGATPVPGTPTPGGPMPGDPVPDMPVSGSPVSGMPVSPPGPGQAFGQGGTAGGNQGHRASQYPGQGPGQYPGQYFGQVPGQYPGQAPGPAAGQAPGPYPGQAPGPAAGWSTAPPGWPSPDGGPSPAAGGTPTGAAPTSAPPAGQGGTPGTGGPGVPGGAGGPGGSGGFRGSGGPGGSGGKIDTGDVPVDLPDPAETRRRNRRRVIAMLTVGAVVAAVATCGTVVTRSVQGWLSDVRAGGLTDGGLADVLSGAGGTPADGELVRVGQPIELGGGATTVAVAGSTVYYARVVGATTEVVATNAADGTQLWKKTAAIAGREVHLTVLDELLLLDADSATTHDQDDARAVLQRSDGATVRDFPIADTTDVAFLGSDAVMEQTSAFDGYRLYRMNLRTGKTVWSTTGVEDTLAIDAHRAEPLREWVGEQGPKQGAGTLPPTEYRHFDSLSASSVSMVQLTDDQRVRVLDMAAGTAKSTSGAGAVPIEDDFWTAFDGQVIGLIDAETSAQPTVAGYGLNDFAKKWELRLEAGESVDRVKPCGEHVVCVAVDSANSQYRTVAVDTTNGRQVWSQPVDFSVDEGWYVTPKSILWGNQFFDTMQDVKLLGLDGKEISNLGDTDVYAIRDGRALGVSITVGLTSQTGWVVRVWDVSTGKATGTAEFSTELPKEAAFAGDVGALIDGKGMLSVYRVTSLG</sequence>
<dbReference type="PROSITE" id="PS01036">
    <property type="entry name" value="HSP70_3"/>
    <property type="match status" value="1"/>
</dbReference>
<keyword evidence="2" id="KW-0547">Nucleotide-binding</keyword>
<dbReference type="PRINTS" id="PR00301">
    <property type="entry name" value="HEATSHOCK70"/>
</dbReference>
<feature type="compositionally biased region" description="Low complexity" evidence="6">
    <location>
        <begin position="499"/>
        <end position="518"/>
    </location>
</feature>
<dbReference type="Proteomes" id="UP001183629">
    <property type="component" value="Unassembled WGS sequence"/>
</dbReference>
<dbReference type="SUPFAM" id="SSF53067">
    <property type="entry name" value="Actin-like ATPase domain"/>
    <property type="match status" value="2"/>
</dbReference>
<dbReference type="AlphaFoldDB" id="A0AAE4CVX1"/>
<keyword evidence="3" id="KW-0067">ATP-binding</keyword>
<evidence type="ECO:0000259" key="7">
    <source>
        <dbReference type="Pfam" id="PF13360"/>
    </source>
</evidence>
<gene>
    <name evidence="8" type="ORF">J2S44_003469</name>
</gene>
<reference evidence="8 9" key="1">
    <citation type="submission" date="2023-07" db="EMBL/GenBank/DDBJ databases">
        <title>Sequencing the genomes of 1000 actinobacteria strains.</title>
        <authorList>
            <person name="Klenk H.-P."/>
        </authorList>
    </citation>
    <scope>NUCLEOTIDE SEQUENCE [LARGE SCALE GENOMIC DNA]</scope>
    <source>
        <strain evidence="8 9">DSM 44711</strain>
    </source>
</reference>
<evidence type="ECO:0000313" key="9">
    <source>
        <dbReference type="Proteomes" id="UP001183629"/>
    </source>
</evidence>
<feature type="compositionally biased region" description="Low complexity" evidence="6">
    <location>
        <begin position="400"/>
        <end position="411"/>
    </location>
</feature>
<feature type="compositionally biased region" description="Polar residues" evidence="6">
    <location>
        <begin position="363"/>
        <end position="374"/>
    </location>
</feature>
<evidence type="ECO:0000256" key="3">
    <source>
        <dbReference type="ARBA" id="ARBA00022840"/>
    </source>
</evidence>
<evidence type="ECO:0000256" key="4">
    <source>
        <dbReference type="ARBA" id="ARBA00023016"/>
    </source>
</evidence>
<dbReference type="InterPro" id="IPR002372">
    <property type="entry name" value="PQQ_rpt_dom"/>
</dbReference>
<keyword evidence="5" id="KW-0143">Chaperone</keyword>
<dbReference type="InterPro" id="IPR011047">
    <property type="entry name" value="Quinoprotein_ADH-like_sf"/>
</dbReference>
<dbReference type="Pfam" id="PF13360">
    <property type="entry name" value="PQQ_2"/>
    <property type="match status" value="1"/>
</dbReference>